<gene>
    <name evidence="3" type="ORF">J5N97_013466</name>
</gene>
<dbReference type="GO" id="GO:0005874">
    <property type="term" value="C:microtubule"/>
    <property type="evidence" value="ECO:0007669"/>
    <property type="project" value="UniProtKB-KW"/>
</dbReference>
<dbReference type="GO" id="GO:0005737">
    <property type="term" value="C:cytoplasm"/>
    <property type="evidence" value="ECO:0007669"/>
    <property type="project" value="TreeGrafter"/>
</dbReference>
<dbReference type="InterPro" id="IPR007145">
    <property type="entry name" value="MAP65_Ase1_PRC1"/>
</dbReference>
<name>A0A9D5CS74_9LILI</name>
<organism evidence="3 4">
    <name type="scientific">Dioscorea zingiberensis</name>
    <dbReference type="NCBI Taxonomy" id="325984"/>
    <lineage>
        <taxon>Eukaryota</taxon>
        <taxon>Viridiplantae</taxon>
        <taxon>Streptophyta</taxon>
        <taxon>Embryophyta</taxon>
        <taxon>Tracheophyta</taxon>
        <taxon>Spermatophyta</taxon>
        <taxon>Magnoliopsida</taxon>
        <taxon>Liliopsida</taxon>
        <taxon>Dioscoreales</taxon>
        <taxon>Dioscoreaceae</taxon>
        <taxon>Dioscorea</taxon>
    </lineage>
</organism>
<dbReference type="PANTHER" id="PTHR19321:SF4">
    <property type="entry name" value="65-KDA MICROTUBULE-ASSOCIATED PROTEIN 5"/>
    <property type="match status" value="1"/>
</dbReference>
<dbReference type="AlphaFoldDB" id="A0A9D5CS74"/>
<dbReference type="GO" id="GO:0005819">
    <property type="term" value="C:spindle"/>
    <property type="evidence" value="ECO:0007669"/>
    <property type="project" value="TreeGrafter"/>
</dbReference>
<evidence type="ECO:0000256" key="1">
    <source>
        <dbReference type="ARBA" id="ARBA00006187"/>
    </source>
</evidence>
<reference evidence="3" key="1">
    <citation type="submission" date="2021-03" db="EMBL/GenBank/DDBJ databases">
        <authorList>
            <person name="Li Z."/>
            <person name="Yang C."/>
        </authorList>
    </citation>
    <scope>NUCLEOTIDE SEQUENCE</scope>
    <source>
        <strain evidence="3">Dzin_1.0</strain>
        <tissue evidence="3">Leaf</tissue>
    </source>
</reference>
<sequence length="580" mass="65548">MAPLSAEFTSCGSLLKELQGLWDDIGENDHEKDTMILQLEQECLDVYRRKVEQAKKHKSDLQLSVAEGESEVSNLLSVLGEQECLKLLGKPNGSLKEQLAALNPLLEDLRRKKEERIKEFLDVESKIAKLCVEIAGNAREGTPVWPQVDERDLTLNRLGELKSQLQELLKDKSLRLQKVNAHMKVIHELSTIMSIDFSKLMFEVHQSFGDLSNSHPKSISNDTLAKLAGLIQSLKQEKKQRLEKLQGLGSALIELWNLLDTPTDEQKRFNHITFLISESVDTISAQACLASDVIEQAKLEVERLNMLKGSKMKELLLKKQNELEQIYSSVHMEADGDSELQVLVNLIDSGKADLSELLSNMDNKITNAKEQALSRRDILDKVDKWEHASTEESWLDDYERDQNRYNAGRGAHKNLKRAEKARVLVNKIPSLLENLTSKVKAWEKEKGMTFLYNKMPLLETLEGYTARRQQREEEKRRLREQKKIQEQFATEQEAMFGSKPSPMRPFTVRKPLGQSMNGNTVGGTPTNYRVSTPLARQGISSSGKETKGRGKACTVIPVNYVALPKEESVSQNSTSSIVSP</sequence>
<dbReference type="GO" id="GO:0008017">
    <property type="term" value="F:microtubule binding"/>
    <property type="evidence" value="ECO:0007669"/>
    <property type="project" value="InterPro"/>
</dbReference>
<dbReference type="GO" id="GO:0000226">
    <property type="term" value="P:microtubule cytoskeleton organization"/>
    <property type="evidence" value="ECO:0007669"/>
    <property type="project" value="InterPro"/>
</dbReference>
<dbReference type="OrthoDB" id="642895at2759"/>
<keyword evidence="4" id="KW-1185">Reference proteome</keyword>
<comment type="similarity">
    <text evidence="1">Belongs to the MAP65/ASE1 family.</text>
</comment>
<evidence type="ECO:0000313" key="4">
    <source>
        <dbReference type="Proteomes" id="UP001085076"/>
    </source>
</evidence>
<dbReference type="Pfam" id="PF03999">
    <property type="entry name" value="MAP65_ASE1"/>
    <property type="match status" value="1"/>
</dbReference>
<comment type="caution">
    <text evidence="3">The sequence shown here is derived from an EMBL/GenBank/DDBJ whole genome shotgun (WGS) entry which is preliminary data.</text>
</comment>
<dbReference type="Proteomes" id="UP001085076">
    <property type="component" value="Miscellaneous, Linkage group lg03"/>
</dbReference>
<proteinExistence type="inferred from homology"/>
<accession>A0A9D5CS74</accession>
<evidence type="ECO:0000313" key="3">
    <source>
        <dbReference type="EMBL" id="KAJ0977992.1"/>
    </source>
</evidence>
<dbReference type="Gene3D" id="1.20.58.1520">
    <property type="match status" value="1"/>
</dbReference>
<dbReference type="PANTHER" id="PTHR19321">
    <property type="entry name" value="PROTEIN REGULATOR OF CYTOKINESIS 1 PRC1-RELATED"/>
    <property type="match status" value="1"/>
</dbReference>
<reference evidence="3" key="2">
    <citation type="journal article" date="2022" name="Hortic Res">
        <title>The genome of Dioscorea zingiberensis sheds light on the biosynthesis, origin and evolution of the medicinally important diosgenin saponins.</title>
        <authorList>
            <person name="Li Y."/>
            <person name="Tan C."/>
            <person name="Li Z."/>
            <person name="Guo J."/>
            <person name="Li S."/>
            <person name="Chen X."/>
            <person name="Wang C."/>
            <person name="Dai X."/>
            <person name="Yang H."/>
            <person name="Song W."/>
            <person name="Hou L."/>
            <person name="Xu J."/>
            <person name="Tong Z."/>
            <person name="Xu A."/>
            <person name="Yuan X."/>
            <person name="Wang W."/>
            <person name="Yang Q."/>
            <person name="Chen L."/>
            <person name="Sun Z."/>
            <person name="Wang K."/>
            <person name="Pan B."/>
            <person name="Chen J."/>
            <person name="Bao Y."/>
            <person name="Liu F."/>
            <person name="Qi X."/>
            <person name="Gang D.R."/>
            <person name="Wen J."/>
            <person name="Li J."/>
        </authorList>
    </citation>
    <scope>NUCLEOTIDE SEQUENCE</scope>
    <source>
        <strain evidence="3">Dzin_1.0</strain>
    </source>
</reference>
<evidence type="ECO:0000256" key="2">
    <source>
        <dbReference type="ARBA" id="ARBA00022701"/>
    </source>
</evidence>
<dbReference type="EMBL" id="JAGGNH010000003">
    <property type="protein sequence ID" value="KAJ0977992.1"/>
    <property type="molecule type" value="Genomic_DNA"/>
</dbReference>
<protein>
    <submittedName>
        <fullName evidence="3">Uncharacterized protein</fullName>
    </submittedName>
</protein>
<keyword evidence="2" id="KW-0493">Microtubule</keyword>